<keyword evidence="10" id="KW-0969">Cilium</keyword>
<dbReference type="GO" id="GO:0006935">
    <property type="term" value="P:chemotaxis"/>
    <property type="evidence" value="ECO:0007669"/>
    <property type="project" value="UniProtKB-KW"/>
</dbReference>
<evidence type="ECO:0000256" key="4">
    <source>
        <dbReference type="ARBA" id="ARBA00022475"/>
    </source>
</evidence>
<evidence type="ECO:0000313" key="10">
    <source>
        <dbReference type="EMBL" id="MBB6147237.1"/>
    </source>
</evidence>
<evidence type="ECO:0000256" key="1">
    <source>
        <dbReference type="ARBA" id="ARBA00004413"/>
    </source>
</evidence>
<keyword evidence="10" id="KW-0966">Cell projection</keyword>
<comment type="similarity">
    <text evidence="2">Belongs to the FliN/MopA/SpaO family.</text>
</comment>
<dbReference type="InterPro" id="IPR036429">
    <property type="entry name" value="SpoA-like_sf"/>
</dbReference>
<evidence type="ECO:0000313" key="11">
    <source>
        <dbReference type="Proteomes" id="UP000538666"/>
    </source>
</evidence>
<evidence type="ECO:0000256" key="6">
    <source>
        <dbReference type="ARBA" id="ARBA00022779"/>
    </source>
</evidence>
<feature type="domain" description="Flagellar motor switch protein FliN-like C-terminal" evidence="9">
    <location>
        <begin position="189"/>
        <end position="259"/>
    </location>
</feature>
<sequence>MNRQAQKEVSGVKTFLESWLSQAEQVFTRELSATLTPAQQLPLAAGSISLTVTLSGACTGSFAVLADRAALHSLLIAANVAEEGAEASWEFEMLQGLFDQIAHAAASALGEVEAMPFTVSTWGLGIPVVAYQLTLGRATMLMAFADQTYRATAASATQSANWPEAPTERPAGGQHPVPEAGKSSRGVELLMDVELEASLRFGSREMSLNEVLDLGPGDVVELDRHIAEPVDLLVGDKIVARGEVVLVNGNFGFSVVEVAEAEMRLESVRCLF</sequence>
<name>A0A841K3U5_9BACT</name>
<evidence type="ECO:0000256" key="8">
    <source>
        <dbReference type="SAM" id="MobiDB-lite"/>
    </source>
</evidence>
<evidence type="ECO:0000256" key="5">
    <source>
        <dbReference type="ARBA" id="ARBA00022500"/>
    </source>
</evidence>
<dbReference type="InterPro" id="IPR001172">
    <property type="entry name" value="FliN_T3SS_HrcQb"/>
</dbReference>
<dbReference type="InterPro" id="IPR051469">
    <property type="entry name" value="FliN/MopA/SpaO"/>
</dbReference>
<dbReference type="Pfam" id="PF01052">
    <property type="entry name" value="FliMN_C"/>
    <property type="match status" value="1"/>
</dbReference>
<keyword evidence="11" id="KW-1185">Reference proteome</keyword>
<dbReference type="RefSeq" id="WP_231581394.1">
    <property type="nucleotide sequence ID" value="NZ_JACHEK010000013.1"/>
</dbReference>
<dbReference type="PANTHER" id="PTHR43484:SF1">
    <property type="entry name" value="FLAGELLAR MOTOR SWITCH PROTEIN FLIN"/>
    <property type="match status" value="1"/>
</dbReference>
<reference evidence="10 11" key="1">
    <citation type="submission" date="2020-08" db="EMBL/GenBank/DDBJ databases">
        <title>Genomic Encyclopedia of Type Strains, Phase IV (KMG-IV): sequencing the most valuable type-strain genomes for metagenomic binning, comparative biology and taxonomic classification.</title>
        <authorList>
            <person name="Goeker M."/>
        </authorList>
    </citation>
    <scope>NUCLEOTIDE SEQUENCE [LARGE SCALE GENOMIC DNA]</scope>
    <source>
        <strain evidence="10 11">DSM 103733</strain>
    </source>
</reference>
<dbReference type="Gene3D" id="2.30.330.10">
    <property type="entry name" value="SpoA-like"/>
    <property type="match status" value="1"/>
</dbReference>
<feature type="region of interest" description="Disordered" evidence="8">
    <location>
        <begin position="155"/>
        <end position="182"/>
    </location>
</feature>
<proteinExistence type="inferred from homology"/>
<dbReference type="GO" id="GO:0003774">
    <property type="term" value="F:cytoskeletal motor activity"/>
    <property type="evidence" value="ECO:0007669"/>
    <property type="project" value="InterPro"/>
</dbReference>
<keyword evidence="5" id="KW-0145">Chemotaxis</keyword>
<comment type="caution">
    <text evidence="10">The sequence shown here is derived from an EMBL/GenBank/DDBJ whole genome shotgun (WGS) entry which is preliminary data.</text>
</comment>
<keyword evidence="7" id="KW-0472">Membrane</keyword>
<evidence type="ECO:0000256" key="2">
    <source>
        <dbReference type="ARBA" id="ARBA00009226"/>
    </source>
</evidence>
<dbReference type="GO" id="GO:0071973">
    <property type="term" value="P:bacterial-type flagellum-dependent cell motility"/>
    <property type="evidence" value="ECO:0007669"/>
    <property type="project" value="InterPro"/>
</dbReference>
<keyword evidence="6" id="KW-0283">Flagellar rotation</keyword>
<evidence type="ECO:0000259" key="9">
    <source>
        <dbReference type="Pfam" id="PF01052"/>
    </source>
</evidence>
<dbReference type="EMBL" id="JACHEK010000013">
    <property type="protein sequence ID" value="MBB6147237.1"/>
    <property type="molecule type" value="Genomic_DNA"/>
</dbReference>
<dbReference type="SUPFAM" id="SSF101801">
    <property type="entry name" value="Surface presentation of antigens (SPOA)"/>
    <property type="match status" value="1"/>
</dbReference>
<dbReference type="GO" id="GO:0009425">
    <property type="term" value="C:bacterial-type flagellum basal body"/>
    <property type="evidence" value="ECO:0007669"/>
    <property type="project" value="InterPro"/>
</dbReference>
<dbReference type="PANTHER" id="PTHR43484">
    <property type="match status" value="1"/>
</dbReference>
<dbReference type="AlphaFoldDB" id="A0A841K3U5"/>
<dbReference type="GO" id="GO:0005886">
    <property type="term" value="C:plasma membrane"/>
    <property type="evidence" value="ECO:0007669"/>
    <property type="project" value="UniProtKB-SubCell"/>
</dbReference>
<keyword evidence="4" id="KW-1003">Cell membrane</keyword>
<dbReference type="InterPro" id="IPR001543">
    <property type="entry name" value="FliN-like_C"/>
</dbReference>
<accession>A0A841K3U5</accession>
<protein>
    <recommendedName>
        <fullName evidence="3">Flagellar motor switch protein FliN</fullName>
    </recommendedName>
</protein>
<dbReference type="Proteomes" id="UP000538666">
    <property type="component" value="Unassembled WGS sequence"/>
</dbReference>
<evidence type="ECO:0000256" key="7">
    <source>
        <dbReference type="ARBA" id="ARBA00023136"/>
    </source>
</evidence>
<evidence type="ECO:0000256" key="3">
    <source>
        <dbReference type="ARBA" id="ARBA00021897"/>
    </source>
</evidence>
<organism evidence="10 11">
    <name type="scientific">Silvibacterium bohemicum</name>
    <dbReference type="NCBI Taxonomy" id="1577686"/>
    <lineage>
        <taxon>Bacteria</taxon>
        <taxon>Pseudomonadati</taxon>
        <taxon>Acidobacteriota</taxon>
        <taxon>Terriglobia</taxon>
        <taxon>Terriglobales</taxon>
        <taxon>Acidobacteriaceae</taxon>
        <taxon>Silvibacterium</taxon>
    </lineage>
</organism>
<dbReference type="PRINTS" id="PR00956">
    <property type="entry name" value="FLGMOTORFLIN"/>
</dbReference>
<gene>
    <name evidence="10" type="ORF">HNQ77_005231</name>
</gene>
<comment type="subcellular location">
    <subcellularLocation>
        <location evidence="1">Cell membrane</location>
        <topology evidence="1">Peripheral membrane protein</topology>
        <orientation evidence="1">Cytoplasmic side</orientation>
    </subcellularLocation>
</comment>
<keyword evidence="10" id="KW-0282">Flagellum</keyword>